<protein>
    <submittedName>
        <fullName evidence="3">Uncharacterized protein LOC104242968</fullName>
    </submittedName>
</protein>
<keyword evidence="2" id="KW-1185">Reference proteome</keyword>
<reference evidence="3" key="2">
    <citation type="submission" date="2025-08" db="UniProtKB">
        <authorList>
            <consortium name="RefSeq"/>
        </authorList>
    </citation>
    <scope>IDENTIFICATION</scope>
    <source>
        <tissue evidence="3">Leaf</tissue>
    </source>
</reference>
<accession>A0A1U7Y349</accession>
<name>A0A1U7Y349_NICSY</name>
<feature type="domain" description="Integrase zinc-binding" evidence="1">
    <location>
        <begin position="109"/>
        <end position="163"/>
    </location>
</feature>
<dbReference type="Proteomes" id="UP000189701">
    <property type="component" value="Unplaced"/>
</dbReference>
<evidence type="ECO:0000313" key="2">
    <source>
        <dbReference type="Proteomes" id="UP000189701"/>
    </source>
</evidence>
<reference evidence="2" key="1">
    <citation type="journal article" date="2013" name="Genome Biol.">
        <title>Reference genomes and transcriptomes of Nicotiana sylvestris and Nicotiana tomentosiformis.</title>
        <authorList>
            <person name="Sierro N."/>
            <person name="Battey J.N."/>
            <person name="Ouadi S."/>
            <person name="Bovet L."/>
            <person name="Goepfert S."/>
            <person name="Bakaher N."/>
            <person name="Peitsch M.C."/>
            <person name="Ivanov N.V."/>
        </authorList>
    </citation>
    <scope>NUCLEOTIDE SEQUENCE [LARGE SCALE GENOMIC DNA]</scope>
</reference>
<dbReference type="Gene3D" id="1.10.340.70">
    <property type="match status" value="1"/>
</dbReference>
<evidence type="ECO:0000259" key="1">
    <source>
        <dbReference type="Pfam" id="PF17921"/>
    </source>
</evidence>
<dbReference type="Pfam" id="PF17921">
    <property type="entry name" value="Integrase_H2C2"/>
    <property type="match status" value="1"/>
</dbReference>
<proteinExistence type="predicted"/>
<gene>
    <name evidence="3" type="primary">LOC104242968</name>
</gene>
<sequence length="225" mass="25981">MLKKVVGDPSTTMPIETIEVNKELSYEEIPIAILDRKVCKLRNKEVASVKNKDESSLVVEVKGKQYNDALLAQLEEGIHKHNIIAFYFGIDDGTLWCQGHICVPDIDGLWERILVEAHTSRYSVLPGSTKMYHDLKEVYRWDNRKKDVADFVAKSLNYQQVKTCIEENWKFQVDDWVFLKVSPMKGVMRFGKKGKLIPRQVRKLRNTEVASVKVPWKSQQVEEAT</sequence>
<dbReference type="AlphaFoldDB" id="A0A1U7Y349"/>
<organism evidence="2 3">
    <name type="scientific">Nicotiana sylvestris</name>
    <name type="common">Wood tobacco</name>
    <name type="synonym">South American tobacco</name>
    <dbReference type="NCBI Taxonomy" id="4096"/>
    <lineage>
        <taxon>Eukaryota</taxon>
        <taxon>Viridiplantae</taxon>
        <taxon>Streptophyta</taxon>
        <taxon>Embryophyta</taxon>
        <taxon>Tracheophyta</taxon>
        <taxon>Spermatophyta</taxon>
        <taxon>Magnoliopsida</taxon>
        <taxon>eudicotyledons</taxon>
        <taxon>Gunneridae</taxon>
        <taxon>Pentapetalae</taxon>
        <taxon>asterids</taxon>
        <taxon>lamiids</taxon>
        <taxon>Solanales</taxon>
        <taxon>Solanaceae</taxon>
        <taxon>Nicotianoideae</taxon>
        <taxon>Nicotianeae</taxon>
        <taxon>Nicotiana</taxon>
    </lineage>
</organism>
<dbReference type="PANTHER" id="PTHR46148">
    <property type="entry name" value="CHROMO DOMAIN-CONTAINING PROTEIN"/>
    <property type="match status" value="1"/>
</dbReference>
<dbReference type="PANTHER" id="PTHR46148:SF58">
    <property type="entry name" value="RETROTRANSPOSON PROTEIN"/>
    <property type="match status" value="1"/>
</dbReference>
<evidence type="ECO:0000313" key="3">
    <source>
        <dbReference type="RefSeq" id="XP_009796381.1"/>
    </source>
</evidence>
<dbReference type="eggNOG" id="KOG0017">
    <property type="taxonomic scope" value="Eukaryota"/>
</dbReference>
<dbReference type="RefSeq" id="XP_009796381.1">
    <property type="nucleotide sequence ID" value="XM_009798079.1"/>
</dbReference>
<dbReference type="InterPro" id="IPR041588">
    <property type="entry name" value="Integrase_H2C2"/>
</dbReference>